<dbReference type="RefSeq" id="WP_108911213.1">
    <property type="nucleotide sequence ID" value="NZ_CP021886.1"/>
</dbReference>
<dbReference type="Proteomes" id="UP000244890">
    <property type="component" value="Chromosome"/>
</dbReference>
<gene>
    <name evidence="2" type="ORF">CDV25_06185</name>
</gene>
<protein>
    <submittedName>
        <fullName evidence="2">Uncharacterized protein</fullName>
    </submittedName>
</protein>
<evidence type="ECO:0000256" key="1">
    <source>
        <dbReference type="SAM" id="SignalP"/>
    </source>
</evidence>
<sequence length="70" mass="7536">MFLTAILALGLMSVANANEAMEGVQQDRIAPIVAWGIRYTTWGAFSKSRPINNGVGIQGVGVGNARKPYW</sequence>
<evidence type="ECO:0000313" key="2">
    <source>
        <dbReference type="EMBL" id="AWI34392.1"/>
    </source>
</evidence>
<feature type="chain" id="PRO_5016057956" evidence="1">
    <location>
        <begin position="18"/>
        <end position="70"/>
    </location>
</feature>
<dbReference type="KEGG" id="had:CDV25_06185"/>
<feature type="signal peptide" evidence="1">
    <location>
        <begin position="1"/>
        <end position="17"/>
    </location>
</feature>
<keyword evidence="1" id="KW-0732">Signal</keyword>
<organism evidence="2 3">
    <name type="scientific">Helicobacter apodemus</name>
    <dbReference type="NCBI Taxonomy" id="135569"/>
    <lineage>
        <taxon>Bacteria</taxon>
        <taxon>Pseudomonadati</taxon>
        <taxon>Campylobacterota</taxon>
        <taxon>Epsilonproteobacteria</taxon>
        <taxon>Campylobacterales</taxon>
        <taxon>Helicobacteraceae</taxon>
        <taxon>Helicobacter</taxon>
    </lineage>
</organism>
<dbReference type="EMBL" id="CP021886">
    <property type="protein sequence ID" value="AWI34392.1"/>
    <property type="molecule type" value="Genomic_DNA"/>
</dbReference>
<proteinExistence type="predicted"/>
<reference evidence="2 3" key="1">
    <citation type="submission" date="2017-06" db="EMBL/GenBank/DDBJ databases">
        <title>Complete genome of Helicobacter apodemus.</title>
        <authorList>
            <person name="Cho S."/>
        </authorList>
    </citation>
    <scope>NUCLEOTIDE SEQUENCE [LARGE SCALE GENOMIC DNA]</scope>
    <source>
        <strain evidence="3">SNUVETPUB-15-01</strain>
    </source>
</reference>
<accession>A0A2U8FDU2</accession>
<dbReference type="AlphaFoldDB" id="A0A2U8FDU2"/>
<name>A0A2U8FDU2_9HELI</name>
<evidence type="ECO:0000313" key="3">
    <source>
        <dbReference type="Proteomes" id="UP000244890"/>
    </source>
</evidence>